<proteinExistence type="predicted"/>
<gene>
    <name evidence="4" type="ORF">F0L68_12215</name>
</gene>
<dbReference type="EMBL" id="VUOB01000021">
    <property type="protein sequence ID" value="KAA2262655.1"/>
    <property type="molecule type" value="Genomic_DNA"/>
</dbReference>
<keyword evidence="2" id="KW-0472">Membrane</keyword>
<accession>A0A5B2XHX2</accession>
<organism evidence="4 5">
    <name type="scientific">Solihabitans fulvus</name>
    <dbReference type="NCBI Taxonomy" id="1892852"/>
    <lineage>
        <taxon>Bacteria</taxon>
        <taxon>Bacillati</taxon>
        <taxon>Actinomycetota</taxon>
        <taxon>Actinomycetes</taxon>
        <taxon>Pseudonocardiales</taxon>
        <taxon>Pseudonocardiaceae</taxon>
        <taxon>Solihabitans</taxon>
    </lineage>
</organism>
<protein>
    <submittedName>
        <fullName evidence="4">Uncharacterized protein</fullName>
    </submittedName>
</protein>
<feature type="region of interest" description="Disordered" evidence="1">
    <location>
        <begin position="140"/>
        <end position="176"/>
    </location>
</feature>
<keyword evidence="5" id="KW-1185">Reference proteome</keyword>
<evidence type="ECO:0000313" key="5">
    <source>
        <dbReference type="Proteomes" id="UP000323454"/>
    </source>
</evidence>
<feature type="chain" id="PRO_5038909257" evidence="3">
    <location>
        <begin position="22"/>
        <end position="221"/>
    </location>
</feature>
<keyword evidence="2" id="KW-0812">Transmembrane</keyword>
<keyword evidence="2" id="KW-1133">Transmembrane helix</keyword>
<sequence>MRPTRLLLGTAFAAVSAGSWAGGVAAADPTQPLVLAAVSKPVGDLLPGGSGAAQFTVTNPNAFGVRLTSVSFDRVVSSSNPAGCPVGLLSTHDQRPAGGLPVPASGTVSFAVPGALTLSQDATDECLGVTFVVAAHAEGTQDGGGVDATPPADTGAVAPGETGGPGSGSTGEPAATIPTGTGKLAFTGVPAFALAALGLAAVAAGVALRTSGRRRTREVRR</sequence>
<dbReference type="Proteomes" id="UP000323454">
    <property type="component" value="Unassembled WGS sequence"/>
</dbReference>
<dbReference type="RefSeq" id="WP_149849634.1">
    <property type="nucleotide sequence ID" value="NZ_VUOB01000021.1"/>
</dbReference>
<evidence type="ECO:0000313" key="4">
    <source>
        <dbReference type="EMBL" id="KAA2262655.1"/>
    </source>
</evidence>
<reference evidence="4 5" key="2">
    <citation type="submission" date="2019-09" db="EMBL/GenBank/DDBJ databases">
        <authorList>
            <person name="Jin C."/>
        </authorList>
    </citation>
    <scope>NUCLEOTIDE SEQUENCE [LARGE SCALE GENOMIC DNA]</scope>
    <source>
        <strain evidence="4 5">AN110305</strain>
    </source>
</reference>
<feature type="signal peptide" evidence="3">
    <location>
        <begin position="1"/>
        <end position="21"/>
    </location>
</feature>
<comment type="caution">
    <text evidence="4">The sequence shown here is derived from an EMBL/GenBank/DDBJ whole genome shotgun (WGS) entry which is preliminary data.</text>
</comment>
<dbReference type="AlphaFoldDB" id="A0A5B2XHX2"/>
<evidence type="ECO:0000256" key="3">
    <source>
        <dbReference type="SAM" id="SignalP"/>
    </source>
</evidence>
<name>A0A5B2XHX2_9PSEU</name>
<keyword evidence="3" id="KW-0732">Signal</keyword>
<evidence type="ECO:0000256" key="1">
    <source>
        <dbReference type="SAM" id="MobiDB-lite"/>
    </source>
</evidence>
<evidence type="ECO:0000256" key="2">
    <source>
        <dbReference type="SAM" id="Phobius"/>
    </source>
</evidence>
<dbReference type="OrthoDB" id="5190645at2"/>
<feature type="transmembrane region" description="Helical" evidence="2">
    <location>
        <begin position="184"/>
        <end position="208"/>
    </location>
</feature>
<reference evidence="4 5" key="1">
    <citation type="submission" date="2019-09" db="EMBL/GenBank/DDBJ databases">
        <title>Goodfellowia gen. nov., a new genus of the Pseudonocardineae related to Actinoalloteichus, containing Goodfellowia coeruleoviolacea gen. nov., comb. nov. gen. nov., comb. nov.</title>
        <authorList>
            <person name="Labeda D."/>
        </authorList>
    </citation>
    <scope>NUCLEOTIDE SEQUENCE [LARGE SCALE GENOMIC DNA]</scope>
    <source>
        <strain evidence="4 5">AN110305</strain>
    </source>
</reference>